<feature type="transmembrane region" description="Helical" evidence="9">
    <location>
        <begin position="9"/>
        <end position="31"/>
    </location>
</feature>
<dbReference type="PRINTS" id="PR01165">
    <property type="entry name" value="CYCOXIDASEI"/>
</dbReference>
<evidence type="ECO:0000256" key="8">
    <source>
        <dbReference type="RuleBase" id="RU000370"/>
    </source>
</evidence>
<keyword evidence="4 8" id="KW-0249">Electron transport</keyword>
<gene>
    <name evidence="11" type="ORF">F4Y42_00275</name>
</gene>
<dbReference type="InterPro" id="IPR023615">
    <property type="entry name" value="Cyt_c_Oxase_su1_BS"/>
</dbReference>
<sequence>MARGLLGQVLGMVIGMLLTCAVRILLGWEAWAAEPAWTVGSVCSIIGFLLGVGSLDDWLKWTKGVPTPFHHGPPVDKPAWTRYFSVDYNHKVIGVQYTVWGILLLMVGGTVAMIFRTELARSGLQFLGLDLYNSFIGMHGMIMIFAILLGVGGMANYLVPLMIGAEDMAFPRLNALGFWFNVPGSILLLLSLFIGGWDAGWTAYPPLSARGPIGYQLFFLGVFAIGLSSIVGSLNLLVTILRMRPPGMSLFRMPIFCWAVFATSLLQLTATQLIGTSFLMVSVQRALGMGFFDPRGILGEVSPMVGGGDPVLFQHLFWFYSHPAVYIFVLPGLGIVSELLPVFSRKPLFGYKWIALSSMAIAILGFIVWGHHMFVSGYNDILRIPFMYATLLVAIPTGVKFFSWLGTMWGGKIHFDTPMLFVLGAISVFLIGGLSGPILSTVPTDFPLHDSYFVVGHFHATMFGGFVFPFFAALYYWFPKVTGRMYNETLGKIHFYIMTPAFWVQTLGQMGVGVMGMRRRIADYDPTLGGGQIESWHMAVTIAGFAIAFGVMLMLWNFFQNAEVGAAAGDNPWRSRSPEWQIPSPIPEHSFPAPVRVVGEPYDYGLADSGYVTTASPGDD</sequence>
<evidence type="ECO:0000256" key="1">
    <source>
        <dbReference type="ARBA" id="ARBA00004141"/>
    </source>
</evidence>
<evidence type="ECO:0000256" key="2">
    <source>
        <dbReference type="ARBA" id="ARBA00022660"/>
    </source>
</evidence>
<dbReference type="InterPro" id="IPR036927">
    <property type="entry name" value="Cyt_c_oxase-like_su1_sf"/>
</dbReference>
<dbReference type="GO" id="GO:0015990">
    <property type="term" value="P:electron transport coupled proton transport"/>
    <property type="evidence" value="ECO:0007669"/>
    <property type="project" value="TreeGrafter"/>
</dbReference>
<feature type="transmembrane region" description="Helical" evidence="9">
    <location>
        <begin position="495"/>
        <end position="516"/>
    </location>
</feature>
<comment type="similarity">
    <text evidence="8">Belongs to the heme-copper respiratory oxidase family.</text>
</comment>
<dbReference type="PANTHER" id="PTHR10422">
    <property type="entry name" value="CYTOCHROME C OXIDASE SUBUNIT 1"/>
    <property type="match status" value="1"/>
</dbReference>
<keyword evidence="8" id="KW-0408">Iron</keyword>
<dbReference type="InterPro" id="IPR000883">
    <property type="entry name" value="Cyt_C_Oxase_1"/>
</dbReference>
<dbReference type="InterPro" id="IPR023616">
    <property type="entry name" value="Cyt_c_oxase-like_su1_dom"/>
</dbReference>
<comment type="function">
    <text evidence="7">Cytochrome c oxidase is the component of the respiratory chain that catalyzes the reduction of oxygen to water. Subunits 1-3 form the functional core of the enzyme complex. CO I is the catalytic subunit of the enzyme. Electrons originating in cytochrome c are transferred via the copper A center of subunit 2 and heme A of subunit 1 to the bimetallic center formed by heme A3 and copper B.</text>
</comment>
<accession>A0A6B0YQX7</accession>
<proteinExistence type="inferred from homology"/>
<dbReference type="PANTHER" id="PTHR10422:SF18">
    <property type="entry name" value="CYTOCHROME C OXIDASE SUBUNIT 1"/>
    <property type="match status" value="1"/>
</dbReference>
<feature type="transmembrane region" description="Helical" evidence="9">
    <location>
        <begin position="536"/>
        <end position="556"/>
    </location>
</feature>
<feature type="transmembrane region" description="Helical" evidence="9">
    <location>
        <begin position="178"/>
        <end position="197"/>
    </location>
</feature>
<keyword evidence="2 8" id="KW-0679">Respiratory chain</keyword>
<feature type="domain" description="Cytochrome oxidase subunit I profile" evidence="10">
    <location>
        <begin position="74"/>
        <end position="599"/>
    </location>
</feature>
<keyword evidence="5 9" id="KW-1133">Transmembrane helix</keyword>
<evidence type="ECO:0000313" key="11">
    <source>
        <dbReference type="EMBL" id="MXY91868.1"/>
    </source>
</evidence>
<name>A0A6B0YQX7_9CHLR</name>
<feature type="transmembrane region" description="Helical" evidence="9">
    <location>
        <begin position="419"/>
        <end position="439"/>
    </location>
</feature>
<feature type="transmembrane region" description="Helical" evidence="9">
    <location>
        <begin position="135"/>
        <end position="158"/>
    </location>
</feature>
<dbReference type="EMBL" id="VXRG01000003">
    <property type="protein sequence ID" value="MXY91868.1"/>
    <property type="molecule type" value="Genomic_DNA"/>
</dbReference>
<dbReference type="GO" id="GO:0020037">
    <property type="term" value="F:heme binding"/>
    <property type="evidence" value="ECO:0007669"/>
    <property type="project" value="InterPro"/>
</dbReference>
<organism evidence="11">
    <name type="scientific">Caldilineaceae bacterium SB0664_bin_27</name>
    <dbReference type="NCBI Taxonomy" id="2605260"/>
    <lineage>
        <taxon>Bacteria</taxon>
        <taxon>Bacillati</taxon>
        <taxon>Chloroflexota</taxon>
        <taxon>Caldilineae</taxon>
        <taxon>Caldilineales</taxon>
        <taxon>Caldilineaceae</taxon>
    </lineage>
</organism>
<feature type="transmembrane region" description="Helical" evidence="9">
    <location>
        <begin position="37"/>
        <end position="55"/>
    </location>
</feature>
<evidence type="ECO:0000256" key="6">
    <source>
        <dbReference type="ARBA" id="ARBA00023136"/>
    </source>
</evidence>
<dbReference type="Gene3D" id="1.20.210.10">
    <property type="entry name" value="Cytochrome c oxidase-like, subunit I domain"/>
    <property type="match status" value="1"/>
</dbReference>
<protein>
    <submittedName>
        <fullName evidence="11">Cytochrome C oxidase subunit I</fullName>
    </submittedName>
</protein>
<evidence type="ECO:0000256" key="3">
    <source>
        <dbReference type="ARBA" id="ARBA00022692"/>
    </source>
</evidence>
<evidence type="ECO:0000256" key="9">
    <source>
        <dbReference type="SAM" id="Phobius"/>
    </source>
</evidence>
<keyword evidence="8" id="KW-0479">Metal-binding</keyword>
<dbReference type="SUPFAM" id="SSF81442">
    <property type="entry name" value="Cytochrome c oxidase subunit I-like"/>
    <property type="match status" value="1"/>
</dbReference>
<feature type="transmembrane region" description="Helical" evidence="9">
    <location>
        <begin position="451"/>
        <end position="475"/>
    </location>
</feature>
<keyword evidence="8" id="KW-0349">Heme</keyword>
<feature type="transmembrane region" description="Helical" evidence="9">
    <location>
        <begin position="386"/>
        <end position="407"/>
    </location>
</feature>
<feature type="transmembrane region" description="Helical" evidence="9">
    <location>
        <begin position="317"/>
        <end position="341"/>
    </location>
</feature>
<dbReference type="GO" id="GO:0016020">
    <property type="term" value="C:membrane"/>
    <property type="evidence" value="ECO:0007669"/>
    <property type="project" value="UniProtKB-SubCell"/>
</dbReference>
<evidence type="ECO:0000259" key="10">
    <source>
        <dbReference type="PROSITE" id="PS50855"/>
    </source>
</evidence>
<reference evidence="11" key="1">
    <citation type="submission" date="2019-09" db="EMBL/GenBank/DDBJ databases">
        <title>Characterisation of the sponge microbiome using genome-centric metagenomics.</title>
        <authorList>
            <person name="Engelberts J.P."/>
            <person name="Robbins S.J."/>
            <person name="De Goeij J.M."/>
            <person name="Aranda M."/>
            <person name="Bell S.C."/>
            <person name="Webster N.S."/>
        </authorList>
    </citation>
    <scope>NUCLEOTIDE SEQUENCE</scope>
    <source>
        <strain evidence="11">SB0664_bin_27</strain>
    </source>
</reference>
<feature type="transmembrane region" description="Helical" evidence="9">
    <location>
        <begin position="97"/>
        <end position="115"/>
    </location>
</feature>
<keyword evidence="3 8" id="KW-0812">Transmembrane</keyword>
<dbReference type="GO" id="GO:0004129">
    <property type="term" value="F:cytochrome-c oxidase activity"/>
    <property type="evidence" value="ECO:0007669"/>
    <property type="project" value="InterPro"/>
</dbReference>
<evidence type="ECO:0000256" key="7">
    <source>
        <dbReference type="ARBA" id="ARBA00025218"/>
    </source>
</evidence>
<dbReference type="Pfam" id="PF00115">
    <property type="entry name" value="COX1"/>
    <property type="match status" value="1"/>
</dbReference>
<keyword evidence="6 9" id="KW-0472">Membrane</keyword>
<dbReference type="GO" id="GO:0009060">
    <property type="term" value="P:aerobic respiration"/>
    <property type="evidence" value="ECO:0007669"/>
    <property type="project" value="InterPro"/>
</dbReference>
<feature type="transmembrane region" description="Helical" evidence="9">
    <location>
        <begin position="353"/>
        <end position="374"/>
    </location>
</feature>
<dbReference type="PROSITE" id="PS00077">
    <property type="entry name" value="COX1_CUB"/>
    <property type="match status" value="1"/>
</dbReference>
<evidence type="ECO:0000256" key="4">
    <source>
        <dbReference type="ARBA" id="ARBA00022982"/>
    </source>
</evidence>
<dbReference type="PROSITE" id="PS50855">
    <property type="entry name" value="COX1"/>
    <property type="match status" value="1"/>
</dbReference>
<dbReference type="AlphaFoldDB" id="A0A6B0YQX7"/>
<dbReference type="GO" id="GO:0022904">
    <property type="term" value="P:respiratory electron transport chain"/>
    <property type="evidence" value="ECO:0007669"/>
    <property type="project" value="TreeGrafter"/>
</dbReference>
<feature type="transmembrane region" description="Helical" evidence="9">
    <location>
        <begin position="217"/>
        <end position="238"/>
    </location>
</feature>
<evidence type="ECO:0000256" key="5">
    <source>
        <dbReference type="ARBA" id="ARBA00022989"/>
    </source>
</evidence>
<feature type="transmembrane region" description="Helical" evidence="9">
    <location>
        <begin position="250"/>
        <end position="270"/>
    </location>
</feature>
<comment type="subcellular location">
    <subcellularLocation>
        <location evidence="1">Membrane</location>
        <topology evidence="1">Multi-pass membrane protein</topology>
    </subcellularLocation>
</comment>
<comment type="caution">
    <text evidence="11">The sequence shown here is derived from an EMBL/GenBank/DDBJ whole genome shotgun (WGS) entry which is preliminary data.</text>
</comment>
<keyword evidence="8" id="KW-0813">Transport</keyword>